<gene>
    <name evidence="1" type="ORF">LSUE1_G007265</name>
</gene>
<name>A0A8T9BWW2_9HELO</name>
<accession>A0A8T9BWW2</accession>
<organism evidence="1 2">
    <name type="scientific">Lachnellula suecica</name>
    <dbReference type="NCBI Taxonomy" id="602035"/>
    <lineage>
        <taxon>Eukaryota</taxon>
        <taxon>Fungi</taxon>
        <taxon>Dikarya</taxon>
        <taxon>Ascomycota</taxon>
        <taxon>Pezizomycotina</taxon>
        <taxon>Leotiomycetes</taxon>
        <taxon>Helotiales</taxon>
        <taxon>Lachnaceae</taxon>
        <taxon>Lachnellula</taxon>
    </lineage>
</organism>
<comment type="caution">
    <text evidence="1">The sequence shown here is derived from an EMBL/GenBank/DDBJ whole genome shotgun (WGS) entry which is preliminary data.</text>
</comment>
<keyword evidence="2" id="KW-1185">Reference proteome</keyword>
<dbReference type="AlphaFoldDB" id="A0A8T9BWW2"/>
<evidence type="ECO:0000313" key="1">
    <source>
        <dbReference type="EMBL" id="TVY64256.1"/>
    </source>
</evidence>
<proteinExistence type="predicted"/>
<evidence type="ECO:0000313" key="2">
    <source>
        <dbReference type="Proteomes" id="UP000469558"/>
    </source>
</evidence>
<dbReference type="OrthoDB" id="5235440at2759"/>
<dbReference type="EMBL" id="QGMK01001786">
    <property type="protein sequence ID" value="TVY64256.1"/>
    <property type="molecule type" value="Genomic_DNA"/>
</dbReference>
<sequence>MLELQSTWDPQNRLRKIPYIDEHNISLFYNKATVFYWTQLATVNVWRKGPTILGGIWNAWSAALGRKPRMELDEFFAIPVMGSYERMSTFAFNSEKPRKRTMEPDYAIPNRPLFNECKLVAAEKHATGFRHCDDVARAQSILLVRTGQEDGLSAFIDFRSLKDKAPPLARNDNIGTIDVSRVLLQVGVQFVASLLQREEVAFPDSVMTGPHISEEQGHPFMKWERQAHEFVKERMAQAQERGKITHFMTLADLRKVYALTGRIFIP</sequence>
<dbReference type="Proteomes" id="UP000469558">
    <property type="component" value="Unassembled WGS sequence"/>
</dbReference>
<protein>
    <submittedName>
        <fullName evidence="1">Uncharacterized protein</fullName>
    </submittedName>
</protein>
<reference evidence="1 2" key="1">
    <citation type="submission" date="2018-05" db="EMBL/GenBank/DDBJ databases">
        <title>Genome sequencing and assembly of the regulated plant pathogen Lachnellula willkommii and related sister species for the development of diagnostic species identification markers.</title>
        <authorList>
            <person name="Giroux E."/>
            <person name="Bilodeau G."/>
        </authorList>
    </citation>
    <scope>NUCLEOTIDE SEQUENCE [LARGE SCALE GENOMIC DNA]</scope>
    <source>
        <strain evidence="1 2">CBS 268.59</strain>
    </source>
</reference>